<evidence type="ECO:0000313" key="3">
    <source>
        <dbReference type="Proteomes" id="UP000799779"/>
    </source>
</evidence>
<reference evidence="2" key="1">
    <citation type="journal article" date="2020" name="Stud. Mycol.">
        <title>101 Dothideomycetes genomes: a test case for predicting lifestyles and emergence of pathogens.</title>
        <authorList>
            <person name="Haridas S."/>
            <person name="Albert R."/>
            <person name="Binder M."/>
            <person name="Bloem J."/>
            <person name="Labutti K."/>
            <person name="Salamov A."/>
            <person name="Andreopoulos B."/>
            <person name="Baker S."/>
            <person name="Barry K."/>
            <person name="Bills G."/>
            <person name="Bluhm B."/>
            <person name="Cannon C."/>
            <person name="Castanera R."/>
            <person name="Culley D."/>
            <person name="Daum C."/>
            <person name="Ezra D."/>
            <person name="Gonzalez J."/>
            <person name="Henrissat B."/>
            <person name="Kuo A."/>
            <person name="Liang C."/>
            <person name="Lipzen A."/>
            <person name="Lutzoni F."/>
            <person name="Magnuson J."/>
            <person name="Mondo S."/>
            <person name="Nolan M."/>
            <person name="Ohm R."/>
            <person name="Pangilinan J."/>
            <person name="Park H.-J."/>
            <person name="Ramirez L."/>
            <person name="Alfaro M."/>
            <person name="Sun H."/>
            <person name="Tritt A."/>
            <person name="Yoshinaga Y."/>
            <person name="Zwiers L.-H."/>
            <person name="Turgeon B."/>
            <person name="Goodwin S."/>
            <person name="Spatafora J."/>
            <person name="Crous P."/>
            <person name="Grigoriev I."/>
        </authorList>
    </citation>
    <scope>NUCLEOTIDE SEQUENCE</scope>
    <source>
        <strain evidence="2">CBS 123094</strain>
    </source>
</reference>
<dbReference type="EMBL" id="ML977579">
    <property type="protein sequence ID" value="KAF2002183.1"/>
    <property type="molecule type" value="Genomic_DNA"/>
</dbReference>
<feature type="compositionally biased region" description="Low complexity" evidence="1">
    <location>
        <begin position="280"/>
        <end position="293"/>
    </location>
</feature>
<feature type="region of interest" description="Disordered" evidence="1">
    <location>
        <begin position="118"/>
        <end position="138"/>
    </location>
</feature>
<feature type="region of interest" description="Disordered" evidence="1">
    <location>
        <begin position="278"/>
        <end position="307"/>
    </location>
</feature>
<sequence>MRTHPTHKAKGKGTGDLSEEIVAVLRRHQTIQERNICLMGGSSSHPLWIRTCYDPELESKYEDIERGSWVGDPSGIELYFALNDSSLYDCQGTSIWKTLHARVPSFFDRLHEWEYPEDPNYGDSDAGDDSDYDELPDTEELRRDPCSAKIIVYVVNHYALRKGIVKMFWFDVHGVWVWKNEIEPGAIQSVQGALCDAQFLLDTQSSKDKGFHEPPSSIFLPSETGQCSANRGVPFRLQRAGLSPNISISSEIPYITHHIGSRPGLHLSPYLKQPSNVLLSSQPTSHSFSSTPSPTKPPAHHDPQRQA</sequence>
<organism evidence="2 3">
    <name type="scientific">Amniculicola lignicola CBS 123094</name>
    <dbReference type="NCBI Taxonomy" id="1392246"/>
    <lineage>
        <taxon>Eukaryota</taxon>
        <taxon>Fungi</taxon>
        <taxon>Dikarya</taxon>
        <taxon>Ascomycota</taxon>
        <taxon>Pezizomycotina</taxon>
        <taxon>Dothideomycetes</taxon>
        <taxon>Pleosporomycetidae</taxon>
        <taxon>Pleosporales</taxon>
        <taxon>Amniculicolaceae</taxon>
        <taxon>Amniculicola</taxon>
    </lineage>
</organism>
<evidence type="ECO:0000256" key="1">
    <source>
        <dbReference type="SAM" id="MobiDB-lite"/>
    </source>
</evidence>
<protein>
    <submittedName>
        <fullName evidence="2">Uncharacterized protein</fullName>
    </submittedName>
</protein>
<dbReference type="OrthoDB" id="4364812at2759"/>
<evidence type="ECO:0000313" key="2">
    <source>
        <dbReference type="EMBL" id="KAF2002183.1"/>
    </source>
</evidence>
<accession>A0A6A5WK24</accession>
<dbReference type="Proteomes" id="UP000799779">
    <property type="component" value="Unassembled WGS sequence"/>
</dbReference>
<name>A0A6A5WK24_9PLEO</name>
<dbReference type="AlphaFoldDB" id="A0A6A5WK24"/>
<feature type="compositionally biased region" description="Acidic residues" evidence="1">
    <location>
        <begin position="125"/>
        <end position="138"/>
    </location>
</feature>
<keyword evidence="3" id="KW-1185">Reference proteome</keyword>
<gene>
    <name evidence="2" type="ORF">P154DRAFT_533420</name>
</gene>
<proteinExistence type="predicted"/>